<name>A0A067JH24_JATCU</name>
<proteinExistence type="predicted"/>
<sequence>MSLHIQEQVTNELHDLAFNKCCEELEGTPKFLTLKEAHVVLEAELVSTPVQGGTPRACPPQLKHPRAK</sequence>
<accession>A0A067JH24</accession>
<evidence type="ECO:0000313" key="2">
    <source>
        <dbReference type="Proteomes" id="UP000027138"/>
    </source>
</evidence>
<dbReference type="EMBL" id="KK915225">
    <property type="protein sequence ID" value="KDP23201.1"/>
    <property type="molecule type" value="Genomic_DNA"/>
</dbReference>
<protein>
    <submittedName>
        <fullName evidence="1">Uncharacterized protein</fullName>
    </submittedName>
</protein>
<reference evidence="1 2" key="1">
    <citation type="journal article" date="2014" name="PLoS ONE">
        <title>Global Analysis of Gene Expression Profiles in Physic Nut (Jatropha curcas L.) Seedlings Exposed to Salt Stress.</title>
        <authorList>
            <person name="Zhang L."/>
            <person name="Zhang C."/>
            <person name="Wu P."/>
            <person name="Chen Y."/>
            <person name="Li M."/>
            <person name="Jiang H."/>
            <person name="Wu G."/>
        </authorList>
    </citation>
    <scope>NUCLEOTIDE SEQUENCE [LARGE SCALE GENOMIC DNA]</scope>
    <source>
        <strain evidence="2">cv. GZQX0401</strain>
        <tissue evidence="1">Young leaves</tissue>
    </source>
</reference>
<gene>
    <name evidence="1" type="ORF">JCGZ_00193</name>
</gene>
<dbReference type="AlphaFoldDB" id="A0A067JH24"/>
<keyword evidence="2" id="KW-1185">Reference proteome</keyword>
<organism evidence="1 2">
    <name type="scientific">Jatropha curcas</name>
    <name type="common">Barbados nut</name>
    <dbReference type="NCBI Taxonomy" id="180498"/>
    <lineage>
        <taxon>Eukaryota</taxon>
        <taxon>Viridiplantae</taxon>
        <taxon>Streptophyta</taxon>
        <taxon>Embryophyta</taxon>
        <taxon>Tracheophyta</taxon>
        <taxon>Spermatophyta</taxon>
        <taxon>Magnoliopsida</taxon>
        <taxon>eudicotyledons</taxon>
        <taxon>Gunneridae</taxon>
        <taxon>Pentapetalae</taxon>
        <taxon>rosids</taxon>
        <taxon>fabids</taxon>
        <taxon>Malpighiales</taxon>
        <taxon>Euphorbiaceae</taxon>
        <taxon>Crotonoideae</taxon>
        <taxon>Jatropheae</taxon>
        <taxon>Jatropha</taxon>
    </lineage>
</organism>
<dbReference type="Proteomes" id="UP000027138">
    <property type="component" value="Unassembled WGS sequence"/>
</dbReference>
<evidence type="ECO:0000313" key="1">
    <source>
        <dbReference type="EMBL" id="KDP23201.1"/>
    </source>
</evidence>